<dbReference type="InterPro" id="IPR011009">
    <property type="entry name" value="Kinase-like_dom_sf"/>
</dbReference>
<gene>
    <name evidence="2" type="ORF">PRIO_0990</name>
</gene>
<dbReference type="PATRIC" id="fig|1073571.4.peg.1035"/>
<dbReference type="RefSeq" id="WP_020426153.1">
    <property type="nucleotide sequence ID" value="NZ_AGBD01000087.1"/>
</dbReference>
<dbReference type="PANTHER" id="PTHR41283:SF1">
    <property type="entry name" value="AMINOGLYCOSIDE PHOSPHOTRANSFERASE DOMAIN-CONTAINING PROTEIN"/>
    <property type="match status" value="1"/>
</dbReference>
<evidence type="ECO:0000313" key="3">
    <source>
        <dbReference type="Proteomes" id="UP000033163"/>
    </source>
</evidence>
<accession>A0A0E4CUT1</accession>
<dbReference type="InterPro" id="IPR002575">
    <property type="entry name" value="Aminoglycoside_PTrfase"/>
</dbReference>
<organism evidence="2 3">
    <name type="scientific">Paenibacillus riograndensis SBR5</name>
    <dbReference type="NCBI Taxonomy" id="1073571"/>
    <lineage>
        <taxon>Bacteria</taxon>
        <taxon>Bacillati</taxon>
        <taxon>Bacillota</taxon>
        <taxon>Bacilli</taxon>
        <taxon>Bacillales</taxon>
        <taxon>Paenibacillaceae</taxon>
        <taxon>Paenibacillus</taxon>
        <taxon>Paenibacillus sonchi group</taxon>
    </lineage>
</organism>
<protein>
    <submittedName>
        <fullName evidence="2">Aminoglycoside phosphotransferase</fullName>
    </submittedName>
</protein>
<dbReference type="SUPFAM" id="SSF56112">
    <property type="entry name" value="Protein kinase-like (PK-like)"/>
    <property type="match status" value="1"/>
</dbReference>
<name>A0A0E4CUT1_9BACL</name>
<reference evidence="3" key="1">
    <citation type="submission" date="2015-03" db="EMBL/GenBank/DDBJ databases">
        <authorList>
            <person name="Wibberg D."/>
        </authorList>
    </citation>
    <scope>NUCLEOTIDE SEQUENCE [LARGE SCALE GENOMIC DNA]</scope>
</reference>
<sequence>MDDISGIPGAESWTTVEPVLKGWSSDRKFFVQDQAGRRLLLRLSAGNTYHRKQQEYEGIQRFNGLDFPMSRAVDFGLCGLGEDGEQSVYMLLTWVDGVPLEECLPGLPPEEQYRLGAEAGRILKQMHMIPVEEELPHWEADMQSKILSRIREYEDCPYHLEGDQQVIAFVRENIGLIHNVEKVYHHGDFHVGNLLYTPEGKIGVIDFNRWDIGDYAEEFYKLQIFDRERSIPFAAGKLEGYFGGPPPEAFWKRQALYVAYTSLYSIKWSIPYGAADIQDMMDRCRLALKDYDGFRRSIPWWYPGTGSNILSKRLK</sequence>
<dbReference type="KEGG" id="pri:PRIO_0990"/>
<dbReference type="PANTHER" id="PTHR41283">
    <property type="entry name" value="AMINOGLYCOSIDE PHOSPHOTRANSFERASE"/>
    <property type="match status" value="1"/>
</dbReference>
<dbReference type="GO" id="GO:0016740">
    <property type="term" value="F:transferase activity"/>
    <property type="evidence" value="ECO:0007669"/>
    <property type="project" value="UniProtKB-KW"/>
</dbReference>
<dbReference type="AlphaFoldDB" id="A0A0E4CUT1"/>
<proteinExistence type="predicted"/>
<feature type="domain" description="Aminoglycoside phosphotransferase" evidence="1">
    <location>
        <begin position="15"/>
        <end position="251"/>
    </location>
</feature>
<evidence type="ECO:0000313" key="2">
    <source>
        <dbReference type="EMBL" id="CQR52749.1"/>
    </source>
</evidence>
<dbReference type="HOGENOM" id="CLU_078715_0_0_9"/>
<dbReference type="STRING" id="483937.AMQ84_26535"/>
<keyword evidence="2" id="KW-0808">Transferase</keyword>
<dbReference type="Gene3D" id="3.90.1200.10">
    <property type="match status" value="1"/>
</dbReference>
<dbReference type="EMBL" id="LN831776">
    <property type="protein sequence ID" value="CQR52749.1"/>
    <property type="molecule type" value="Genomic_DNA"/>
</dbReference>
<evidence type="ECO:0000259" key="1">
    <source>
        <dbReference type="Pfam" id="PF01636"/>
    </source>
</evidence>
<dbReference type="Pfam" id="PF01636">
    <property type="entry name" value="APH"/>
    <property type="match status" value="1"/>
</dbReference>
<dbReference type="Proteomes" id="UP000033163">
    <property type="component" value="Chromosome I"/>
</dbReference>